<dbReference type="InterPro" id="IPR051693">
    <property type="entry name" value="UPF0046_metallophosphoest"/>
</dbReference>
<evidence type="ECO:0000259" key="1">
    <source>
        <dbReference type="Pfam" id="PF00149"/>
    </source>
</evidence>
<evidence type="ECO:0000313" key="3">
    <source>
        <dbReference type="Proteomes" id="UP000323380"/>
    </source>
</evidence>
<reference evidence="2 3" key="1">
    <citation type="submission" date="2019-08" db="EMBL/GenBank/DDBJ databases">
        <title>Actinomadura sp. nov. CYP1-5 isolated from mountain soil.</title>
        <authorList>
            <person name="Songsumanus A."/>
            <person name="Kuncharoen N."/>
            <person name="Kudo T."/>
            <person name="Yuki M."/>
            <person name="Igarashi Y."/>
            <person name="Tanasupawat S."/>
        </authorList>
    </citation>
    <scope>NUCLEOTIDE SEQUENCE [LARGE SCALE GENOMIC DNA]</scope>
    <source>
        <strain evidence="2 3">JCM 14158</strain>
    </source>
</reference>
<dbReference type="STRING" id="1220554.GCA_001552135_05991"/>
<dbReference type="EMBL" id="VSFG01000012">
    <property type="protein sequence ID" value="TYB40974.1"/>
    <property type="molecule type" value="Genomic_DNA"/>
</dbReference>
<dbReference type="RefSeq" id="WP_083981280.1">
    <property type="nucleotide sequence ID" value="NZ_VSFG01000012.1"/>
</dbReference>
<dbReference type="Gene3D" id="3.60.21.10">
    <property type="match status" value="1"/>
</dbReference>
<dbReference type="PANTHER" id="PTHR12905:SF0">
    <property type="entry name" value="CALCINEURIN-LIKE PHOSPHOESTERASE DOMAIN-CONTAINING PROTEIN"/>
    <property type="match status" value="1"/>
</dbReference>
<dbReference type="AlphaFoldDB" id="A0A5D0N8Z8"/>
<dbReference type="InterPro" id="IPR004843">
    <property type="entry name" value="Calcineurin-like_PHP"/>
</dbReference>
<feature type="domain" description="Calcineurin-like phosphoesterase" evidence="1">
    <location>
        <begin position="1"/>
        <end position="176"/>
    </location>
</feature>
<dbReference type="CDD" id="cd07379">
    <property type="entry name" value="MPP_239FB"/>
    <property type="match status" value="1"/>
</dbReference>
<dbReference type="Pfam" id="PF00149">
    <property type="entry name" value="Metallophos"/>
    <property type="match status" value="1"/>
</dbReference>
<dbReference type="GO" id="GO:0016787">
    <property type="term" value="F:hydrolase activity"/>
    <property type="evidence" value="ECO:0007669"/>
    <property type="project" value="InterPro"/>
</dbReference>
<comment type="caution">
    <text evidence="2">The sequence shown here is derived from an EMBL/GenBank/DDBJ whole genome shotgun (WGS) entry which is preliminary data.</text>
</comment>
<dbReference type="InterPro" id="IPR029052">
    <property type="entry name" value="Metallo-depent_PP-like"/>
</dbReference>
<dbReference type="Proteomes" id="UP000323380">
    <property type="component" value="Unassembled WGS sequence"/>
</dbReference>
<proteinExistence type="predicted"/>
<name>A0A5D0N8Z8_9ACTN</name>
<keyword evidence="3" id="KW-1185">Reference proteome</keyword>
<gene>
    <name evidence="2" type="ORF">FXF69_38930</name>
</gene>
<sequence length="225" mass="24831">MRIVAVADTHTYHRELVVPAGDVFVHAGDLCRRGKELRELEDAADWIHGLPHPVKVVVAGNHDWVFLDDPVRAHAVLADRGIRYLEDSGTEIDGVAFWGSPWQPEFNEWAFNLPRGRALAEKWALIPDGVDVLITHGPPLGIGDANAYPGRHGCEDLLARVRQVRPKLHLFGHIHQDGGLWRHGRTTFANVTTWECERGPTVVRLDASGAVGEIVPPARGDTGAR</sequence>
<dbReference type="PANTHER" id="PTHR12905">
    <property type="entry name" value="METALLOPHOSPHOESTERASE"/>
    <property type="match status" value="1"/>
</dbReference>
<protein>
    <recommendedName>
        <fullName evidence="1">Calcineurin-like phosphoesterase domain-containing protein</fullName>
    </recommendedName>
</protein>
<organism evidence="2 3">
    <name type="scientific">Actinomadura chibensis</name>
    <dbReference type="NCBI Taxonomy" id="392828"/>
    <lineage>
        <taxon>Bacteria</taxon>
        <taxon>Bacillati</taxon>
        <taxon>Actinomycetota</taxon>
        <taxon>Actinomycetes</taxon>
        <taxon>Streptosporangiales</taxon>
        <taxon>Thermomonosporaceae</taxon>
        <taxon>Actinomadura</taxon>
    </lineage>
</organism>
<evidence type="ECO:0000313" key="2">
    <source>
        <dbReference type="EMBL" id="TYB40974.1"/>
    </source>
</evidence>
<dbReference type="SUPFAM" id="SSF56300">
    <property type="entry name" value="Metallo-dependent phosphatases"/>
    <property type="match status" value="1"/>
</dbReference>
<accession>A0A5D0N8Z8</accession>